<name>A0A7S4VIK3_9DINO</name>
<evidence type="ECO:0000313" key="3">
    <source>
        <dbReference type="EMBL" id="CAE4585945.1"/>
    </source>
</evidence>
<feature type="chain" id="PRO_5030516406" description="DUF3456 domain-containing protein" evidence="2">
    <location>
        <begin position="35"/>
        <end position="223"/>
    </location>
</feature>
<reference evidence="3" key="1">
    <citation type="submission" date="2021-01" db="EMBL/GenBank/DDBJ databases">
        <authorList>
            <person name="Corre E."/>
            <person name="Pelletier E."/>
            <person name="Niang G."/>
            <person name="Scheremetjew M."/>
            <person name="Finn R."/>
            <person name="Kale V."/>
            <person name="Holt S."/>
            <person name="Cochrane G."/>
            <person name="Meng A."/>
            <person name="Brown T."/>
            <person name="Cohen L."/>
        </authorList>
    </citation>
    <scope>NUCLEOTIDE SEQUENCE</scope>
    <source>
        <strain evidence="3">CCMP3105</strain>
    </source>
</reference>
<organism evidence="3">
    <name type="scientific">Alexandrium monilatum</name>
    <dbReference type="NCBI Taxonomy" id="311494"/>
    <lineage>
        <taxon>Eukaryota</taxon>
        <taxon>Sar</taxon>
        <taxon>Alveolata</taxon>
        <taxon>Dinophyceae</taxon>
        <taxon>Gonyaulacales</taxon>
        <taxon>Pyrocystaceae</taxon>
        <taxon>Alexandrium</taxon>
    </lineage>
</organism>
<evidence type="ECO:0000256" key="1">
    <source>
        <dbReference type="SAM" id="MobiDB-lite"/>
    </source>
</evidence>
<sequence>MSGRCGQRRAGRPPPLLTVLAVAVALALVPRAEGKGKPAKRMKKSAEDAVQGPVDLEREVASLGDDLACSACALSTKSLRLLMGSKVKKSMKGKAKRKAAADVLGEVCKASNFPEQLASTGKPGKREYKDWQEVIGRGGSVHSLSMTADNNRNVMTICHGVIQKRGDAIVDKAAAHKERLGAFNWERWLCVQSLGICPRPLLDKSGEEDEAEDEDGERGDGDL</sequence>
<accession>A0A7S4VIK3</accession>
<dbReference type="EMBL" id="HBNR01031649">
    <property type="protein sequence ID" value="CAE4585945.1"/>
    <property type="molecule type" value="Transcribed_RNA"/>
</dbReference>
<proteinExistence type="predicted"/>
<gene>
    <name evidence="3" type="ORF">AMON00008_LOCUS21648</name>
</gene>
<keyword evidence="2" id="KW-0732">Signal</keyword>
<feature type="signal peptide" evidence="2">
    <location>
        <begin position="1"/>
        <end position="34"/>
    </location>
</feature>
<evidence type="ECO:0008006" key="4">
    <source>
        <dbReference type="Google" id="ProtNLM"/>
    </source>
</evidence>
<dbReference type="AlphaFoldDB" id="A0A7S4VIK3"/>
<protein>
    <recommendedName>
        <fullName evidence="4">DUF3456 domain-containing protein</fullName>
    </recommendedName>
</protein>
<evidence type="ECO:0000256" key="2">
    <source>
        <dbReference type="SAM" id="SignalP"/>
    </source>
</evidence>
<feature type="compositionally biased region" description="Acidic residues" evidence="1">
    <location>
        <begin position="206"/>
        <end position="217"/>
    </location>
</feature>
<feature type="region of interest" description="Disordered" evidence="1">
    <location>
        <begin position="201"/>
        <end position="223"/>
    </location>
</feature>